<organism evidence="5 6">
    <name type="scientific">Pseudodesulfovibrio senegalensis</name>
    <dbReference type="NCBI Taxonomy" id="1721087"/>
    <lineage>
        <taxon>Bacteria</taxon>
        <taxon>Pseudomonadati</taxon>
        <taxon>Thermodesulfobacteriota</taxon>
        <taxon>Desulfovibrionia</taxon>
        <taxon>Desulfovibrionales</taxon>
        <taxon>Desulfovibrionaceae</taxon>
    </lineage>
</organism>
<gene>
    <name evidence="5" type="ORF">F8A88_10130</name>
</gene>
<accession>A0A6N6N1N3</accession>
<name>A0A6N6N1N3_9BACT</name>
<dbReference type="Pfam" id="PF00535">
    <property type="entry name" value="Glycos_transf_2"/>
    <property type="match status" value="1"/>
</dbReference>
<evidence type="ECO:0000256" key="2">
    <source>
        <dbReference type="ARBA" id="ARBA00022676"/>
    </source>
</evidence>
<dbReference type="OrthoDB" id="5291101at2"/>
<evidence type="ECO:0000313" key="6">
    <source>
        <dbReference type="Proteomes" id="UP000438699"/>
    </source>
</evidence>
<protein>
    <submittedName>
        <fullName evidence="5">Glycosyltransferase</fullName>
    </submittedName>
</protein>
<reference evidence="5 6" key="1">
    <citation type="journal article" date="2017" name="Int. J. Syst. Evol. Microbiol.">
        <title>Desulfovibrio senegalensis sp. nov., a mesophilic sulfate reducer isolated from marine sediment.</title>
        <authorList>
            <person name="Thioye A."/>
            <person name="Gam Z.B.A."/>
            <person name="Mbengue M."/>
            <person name="Cayol J.L."/>
            <person name="Joseph-Bartoli M."/>
            <person name="Toure-Kane C."/>
            <person name="Labat M."/>
        </authorList>
    </citation>
    <scope>NUCLEOTIDE SEQUENCE [LARGE SCALE GENOMIC DNA]</scope>
    <source>
        <strain evidence="5 6">DSM 101509</strain>
    </source>
</reference>
<evidence type="ECO:0000256" key="1">
    <source>
        <dbReference type="ARBA" id="ARBA00006739"/>
    </source>
</evidence>
<dbReference type="Proteomes" id="UP000438699">
    <property type="component" value="Unassembled WGS sequence"/>
</dbReference>
<dbReference type="RefSeq" id="WP_151151048.1">
    <property type="nucleotide sequence ID" value="NZ_WAIE01000004.1"/>
</dbReference>
<sequence length="366" mass="41888">MSAPLAVLLPVHNTGEYLQQALESVLNQTFTDFTLLLMDDGSTDAETLRIMAGYEQTPRVRILRNRTNKGLAATLNIGLDAALADPSCKFVARMDADDICHPERFARQVAHLQEQPHIGLLGTQCLRFGEEHETDFEHWPTTPEACAARLLFHVSFSHPATMFRASVLRDTSIRFDESLPYTEDYDLWLRLQLDHDIPGTNLGEPLLRYRMNPMGMSRQTAERGRKLADNVRARVLKRLGLQATPQELHLHNAIARGDLEKTRNFVWQTAHWLRRLHQTNETTRIFDPAALAGELDLRFMNVCEHAAVLGQAVWRQWRRTAFSPKRGHWRLLAKCLLHWDNDRASERGLRKRIKDALRSLNAGGRP</sequence>
<keyword evidence="6" id="KW-1185">Reference proteome</keyword>
<proteinExistence type="inferred from homology"/>
<dbReference type="EMBL" id="WAIE01000004">
    <property type="protein sequence ID" value="KAB1441305.1"/>
    <property type="molecule type" value="Genomic_DNA"/>
</dbReference>
<dbReference type="Gene3D" id="3.90.550.10">
    <property type="entry name" value="Spore Coat Polysaccharide Biosynthesis Protein SpsA, Chain A"/>
    <property type="match status" value="1"/>
</dbReference>
<dbReference type="AlphaFoldDB" id="A0A6N6N1N3"/>
<dbReference type="InterPro" id="IPR001173">
    <property type="entry name" value="Glyco_trans_2-like"/>
</dbReference>
<dbReference type="InterPro" id="IPR050834">
    <property type="entry name" value="Glycosyltransf_2"/>
</dbReference>
<keyword evidence="3 5" id="KW-0808">Transferase</keyword>
<evidence type="ECO:0000256" key="3">
    <source>
        <dbReference type="ARBA" id="ARBA00022679"/>
    </source>
</evidence>
<keyword evidence="2" id="KW-0328">Glycosyltransferase</keyword>
<dbReference type="InterPro" id="IPR029044">
    <property type="entry name" value="Nucleotide-diphossugar_trans"/>
</dbReference>
<dbReference type="PANTHER" id="PTHR43685:SF5">
    <property type="entry name" value="GLYCOSYLTRANSFERASE EPSE-RELATED"/>
    <property type="match status" value="1"/>
</dbReference>
<evidence type="ECO:0000313" key="5">
    <source>
        <dbReference type="EMBL" id="KAB1441305.1"/>
    </source>
</evidence>
<dbReference type="GO" id="GO:0016757">
    <property type="term" value="F:glycosyltransferase activity"/>
    <property type="evidence" value="ECO:0007669"/>
    <property type="project" value="UniProtKB-KW"/>
</dbReference>
<feature type="domain" description="Glycosyltransferase 2-like" evidence="4">
    <location>
        <begin position="7"/>
        <end position="138"/>
    </location>
</feature>
<dbReference type="PANTHER" id="PTHR43685">
    <property type="entry name" value="GLYCOSYLTRANSFERASE"/>
    <property type="match status" value="1"/>
</dbReference>
<comment type="caution">
    <text evidence="5">The sequence shown here is derived from an EMBL/GenBank/DDBJ whole genome shotgun (WGS) entry which is preliminary data.</text>
</comment>
<comment type="similarity">
    <text evidence="1">Belongs to the glycosyltransferase 2 family.</text>
</comment>
<dbReference type="SUPFAM" id="SSF53448">
    <property type="entry name" value="Nucleotide-diphospho-sugar transferases"/>
    <property type="match status" value="1"/>
</dbReference>
<evidence type="ECO:0000259" key="4">
    <source>
        <dbReference type="Pfam" id="PF00535"/>
    </source>
</evidence>